<evidence type="ECO:0000313" key="2">
    <source>
        <dbReference type="Proteomes" id="UP000324222"/>
    </source>
</evidence>
<proteinExistence type="predicted"/>
<dbReference type="AlphaFoldDB" id="A0A5B7HSR3"/>
<dbReference type="InterPro" id="IPR008978">
    <property type="entry name" value="HSP20-like_chaperone"/>
</dbReference>
<keyword evidence="2" id="KW-1185">Reference proteome</keyword>
<comment type="caution">
    <text evidence="1">The sequence shown here is derived from an EMBL/GenBank/DDBJ whole genome shotgun (WGS) entry which is preliminary data.</text>
</comment>
<dbReference type="OrthoDB" id="515366at2759"/>
<name>A0A5B7HSR3_PORTR</name>
<gene>
    <name evidence="1" type="ORF">E2C01_070452</name>
</gene>
<dbReference type="SUPFAM" id="SSF49764">
    <property type="entry name" value="HSP20-like chaperones"/>
    <property type="match status" value="1"/>
</dbReference>
<dbReference type="EMBL" id="VSRR010042466">
    <property type="protein sequence ID" value="MPC76051.1"/>
    <property type="molecule type" value="Genomic_DNA"/>
</dbReference>
<evidence type="ECO:0000313" key="1">
    <source>
        <dbReference type="EMBL" id="MPC76051.1"/>
    </source>
</evidence>
<sequence>MLANSCIREADKIGVRVAVKQSSLAVSVQDGGSAWRTLLDGTLAHPVRAEECLWSLVSAEHVASTPHSLRPLTTTTTTTTTYF</sequence>
<accession>A0A5B7HSR3</accession>
<dbReference type="Gene3D" id="2.60.40.790">
    <property type="match status" value="1"/>
</dbReference>
<reference evidence="1 2" key="1">
    <citation type="submission" date="2019-05" db="EMBL/GenBank/DDBJ databases">
        <title>Another draft genome of Portunus trituberculatus and its Hox gene families provides insights of decapod evolution.</title>
        <authorList>
            <person name="Jeong J.-H."/>
            <person name="Song I."/>
            <person name="Kim S."/>
            <person name="Choi T."/>
            <person name="Kim D."/>
            <person name="Ryu S."/>
            <person name="Kim W."/>
        </authorList>
    </citation>
    <scope>NUCLEOTIDE SEQUENCE [LARGE SCALE GENOMIC DNA]</scope>
    <source>
        <tissue evidence="1">Muscle</tissue>
    </source>
</reference>
<dbReference type="Proteomes" id="UP000324222">
    <property type="component" value="Unassembled WGS sequence"/>
</dbReference>
<organism evidence="1 2">
    <name type="scientific">Portunus trituberculatus</name>
    <name type="common">Swimming crab</name>
    <name type="synonym">Neptunus trituberculatus</name>
    <dbReference type="NCBI Taxonomy" id="210409"/>
    <lineage>
        <taxon>Eukaryota</taxon>
        <taxon>Metazoa</taxon>
        <taxon>Ecdysozoa</taxon>
        <taxon>Arthropoda</taxon>
        <taxon>Crustacea</taxon>
        <taxon>Multicrustacea</taxon>
        <taxon>Malacostraca</taxon>
        <taxon>Eumalacostraca</taxon>
        <taxon>Eucarida</taxon>
        <taxon>Decapoda</taxon>
        <taxon>Pleocyemata</taxon>
        <taxon>Brachyura</taxon>
        <taxon>Eubrachyura</taxon>
        <taxon>Portunoidea</taxon>
        <taxon>Portunidae</taxon>
        <taxon>Portuninae</taxon>
        <taxon>Portunus</taxon>
    </lineage>
</organism>
<protein>
    <submittedName>
        <fullName evidence="1">Uncharacterized protein</fullName>
    </submittedName>
</protein>